<proteinExistence type="predicted"/>
<organism evidence="1 2">
    <name type="scientific">Dryococelus australis</name>
    <dbReference type="NCBI Taxonomy" id="614101"/>
    <lineage>
        <taxon>Eukaryota</taxon>
        <taxon>Metazoa</taxon>
        <taxon>Ecdysozoa</taxon>
        <taxon>Arthropoda</taxon>
        <taxon>Hexapoda</taxon>
        <taxon>Insecta</taxon>
        <taxon>Pterygota</taxon>
        <taxon>Neoptera</taxon>
        <taxon>Polyneoptera</taxon>
        <taxon>Phasmatodea</taxon>
        <taxon>Verophasmatodea</taxon>
        <taxon>Anareolatae</taxon>
        <taxon>Phasmatidae</taxon>
        <taxon>Eurycanthinae</taxon>
        <taxon>Dryococelus</taxon>
    </lineage>
</organism>
<gene>
    <name evidence="1" type="ORF">PR048_014652</name>
</gene>
<evidence type="ECO:0000313" key="1">
    <source>
        <dbReference type="EMBL" id="KAJ8882838.1"/>
    </source>
</evidence>
<dbReference type="EMBL" id="JARBHB010000005">
    <property type="protein sequence ID" value="KAJ8882838.1"/>
    <property type="molecule type" value="Genomic_DNA"/>
</dbReference>
<dbReference type="Gene3D" id="3.30.420.10">
    <property type="entry name" value="Ribonuclease H-like superfamily/Ribonuclease H"/>
    <property type="match status" value="1"/>
</dbReference>
<dbReference type="Proteomes" id="UP001159363">
    <property type="component" value="Chromosome 4"/>
</dbReference>
<comment type="caution">
    <text evidence="1">The sequence shown here is derived from an EMBL/GenBank/DDBJ whole genome shotgun (WGS) entry which is preliminary data.</text>
</comment>
<reference evidence="1 2" key="1">
    <citation type="submission" date="2023-02" db="EMBL/GenBank/DDBJ databases">
        <title>LHISI_Scaffold_Assembly.</title>
        <authorList>
            <person name="Stuart O.P."/>
            <person name="Cleave R."/>
            <person name="Magrath M.J.L."/>
            <person name="Mikheyev A.S."/>
        </authorList>
    </citation>
    <scope>NUCLEOTIDE SEQUENCE [LARGE SCALE GENOMIC DNA]</scope>
    <source>
        <strain evidence="1">Daus_M_001</strain>
        <tissue evidence="1">Leg muscle</tissue>
    </source>
</reference>
<evidence type="ECO:0000313" key="2">
    <source>
        <dbReference type="Proteomes" id="UP001159363"/>
    </source>
</evidence>
<dbReference type="InterPro" id="IPR036397">
    <property type="entry name" value="RNaseH_sf"/>
</dbReference>
<name>A0ABQ9HEU8_9NEOP</name>
<protein>
    <submittedName>
        <fullName evidence="1">Uncharacterized protein</fullName>
    </submittedName>
</protein>
<accession>A0ABQ9HEU8</accession>
<keyword evidence="2" id="KW-1185">Reference proteome</keyword>
<sequence>MSVVCECGIDQGSGNNQGPTPGIMVWGAIAYNDHTPVVSVERTLNSDSKPRSSSSPFFFVIPTTPRRCPLPVGQFPCTRVSWYLTHSRRCASIPVTARSHMSAIEHLWDIMGWRLVRPAIPTTNLRQLQQQVELACNTIPQDDIQHICDRVYARLQDCTNYSSVLWGRNGVVIRLLVFHQGVLTSILGEGRGVSPRIFACVNSAGQCRWSESFPGDLPFPPPLAVQRRSGVAAMRMPTTIGDQVRFPGGVTAVFLHVGIEQEYAAVQRVFPGISRLPHPCIPALLHNHLAHPPRLMKTSILRAAQTLDSTVLCTLELRTFVHWLLLQRAASVTPHLVVRHSLLVSLHRREDTASHFRDNTAPLPALADLINLLWPLRRAVSNCNTRPAMQECSGCFIALSNRRDADFAFMNTDCSLIEEEEERIIIILQRANQETEGERERIIGMSQRSKNSRIMFLRRHRGMGSGSAAPTMLDSGLPAVILVTRLPYWIPPSL</sequence>